<organism evidence="3 4">
    <name type="scientific">Chara braunii</name>
    <name type="common">Braun's stonewort</name>
    <dbReference type="NCBI Taxonomy" id="69332"/>
    <lineage>
        <taxon>Eukaryota</taxon>
        <taxon>Viridiplantae</taxon>
        <taxon>Streptophyta</taxon>
        <taxon>Charophyceae</taxon>
        <taxon>Charales</taxon>
        <taxon>Characeae</taxon>
        <taxon>Chara</taxon>
    </lineage>
</organism>
<proteinExistence type="predicted"/>
<keyword evidence="4" id="KW-1185">Reference proteome</keyword>
<keyword evidence="2" id="KW-0812">Transmembrane</keyword>
<evidence type="ECO:0000256" key="1">
    <source>
        <dbReference type="SAM" id="MobiDB-lite"/>
    </source>
</evidence>
<feature type="transmembrane region" description="Helical" evidence="2">
    <location>
        <begin position="63"/>
        <end position="81"/>
    </location>
</feature>
<sequence>MHSELEWSVGWSHPEQRNEISSGPPGAAGRMKIILCLALVAVMMLAVMGAAKLSEMTVKFWAGRSKSTFMKMVVLMLAIAMRRRLMGAKILDTDWILQAESPALLIRR</sequence>
<accession>A0A388KIW8</accession>
<comment type="caution">
    <text evidence="3">The sequence shown here is derived from an EMBL/GenBank/DDBJ whole genome shotgun (WGS) entry which is preliminary data.</text>
</comment>
<keyword evidence="2" id="KW-0472">Membrane</keyword>
<dbReference type="Proteomes" id="UP000265515">
    <property type="component" value="Unassembled WGS sequence"/>
</dbReference>
<dbReference type="Gramene" id="GBG69913">
    <property type="protein sequence ID" value="GBG69913"/>
    <property type="gene ID" value="CBR_g4740"/>
</dbReference>
<evidence type="ECO:0000256" key="2">
    <source>
        <dbReference type="SAM" id="Phobius"/>
    </source>
</evidence>
<feature type="transmembrane region" description="Helical" evidence="2">
    <location>
        <begin position="33"/>
        <end position="51"/>
    </location>
</feature>
<evidence type="ECO:0000313" key="3">
    <source>
        <dbReference type="EMBL" id="GBG69913.1"/>
    </source>
</evidence>
<feature type="region of interest" description="Disordered" evidence="1">
    <location>
        <begin position="1"/>
        <end position="26"/>
    </location>
</feature>
<keyword evidence="2" id="KW-1133">Transmembrane helix</keyword>
<gene>
    <name evidence="3" type="ORF">CBR_g4740</name>
</gene>
<name>A0A388KIW8_CHABU</name>
<evidence type="ECO:0000313" key="4">
    <source>
        <dbReference type="Proteomes" id="UP000265515"/>
    </source>
</evidence>
<dbReference type="AlphaFoldDB" id="A0A388KIW8"/>
<reference evidence="3 4" key="1">
    <citation type="journal article" date="2018" name="Cell">
        <title>The Chara Genome: Secondary Complexity and Implications for Plant Terrestrialization.</title>
        <authorList>
            <person name="Nishiyama T."/>
            <person name="Sakayama H."/>
            <person name="Vries J.D."/>
            <person name="Buschmann H."/>
            <person name="Saint-Marcoux D."/>
            <person name="Ullrich K.K."/>
            <person name="Haas F.B."/>
            <person name="Vanderstraeten L."/>
            <person name="Becker D."/>
            <person name="Lang D."/>
            <person name="Vosolsobe S."/>
            <person name="Rombauts S."/>
            <person name="Wilhelmsson P.K.I."/>
            <person name="Janitza P."/>
            <person name="Kern R."/>
            <person name="Heyl A."/>
            <person name="Rumpler F."/>
            <person name="Villalobos L.I.A.C."/>
            <person name="Clay J.M."/>
            <person name="Skokan R."/>
            <person name="Toyoda A."/>
            <person name="Suzuki Y."/>
            <person name="Kagoshima H."/>
            <person name="Schijlen E."/>
            <person name="Tajeshwar N."/>
            <person name="Catarino B."/>
            <person name="Hetherington A.J."/>
            <person name="Saltykova A."/>
            <person name="Bonnot C."/>
            <person name="Breuninger H."/>
            <person name="Symeonidi A."/>
            <person name="Radhakrishnan G.V."/>
            <person name="Van Nieuwerburgh F."/>
            <person name="Deforce D."/>
            <person name="Chang C."/>
            <person name="Karol K.G."/>
            <person name="Hedrich R."/>
            <person name="Ulvskov P."/>
            <person name="Glockner G."/>
            <person name="Delwiche C.F."/>
            <person name="Petrasek J."/>
            <person name="Van de Peer Y."/>
            <person name="Friml J."/>
            <person name="Beilby M."/>
            <person name="Dolan L."/>
            <person name="Kohara Y."/>
            <person name="Sugano S."/>
            <person name="Fujiyama A."/>
            <person name="Delaux P.-M."/>
            <person name="Quint M."/>
            <person name="TheiBen G."/>
            <person name="Hagemann M."/>
            <person name="Harholt J."/>
            <person name="Dunand C."/>
            <person name="Zachgo S."/>
            <person name="Langdale J."/>
            <person name="Maumus F."/>
            <person name="Straeten D.V.D."/>
            <person name="Gould S.B."/>
            <person name="Rensing S.A."/>
        </authorList>
    </citation>
    <scope>NUCLEOTIDE SEQUENCE [LARGE SCALE GENOMIC DNA]</scope>
    <source>
        <strain evidence="3 4">S276</strain>
    </source>
</reference>
<protein>
    <submittedName>
        <fullName evidence="3">Uncharacterized protein</fullName>
    </submittedName>
</protein>
<dbReference type="EMBL" id="BFEA01000122">
    <property type="protein sequence ID" value="GBG69913.1"/>
    <property type="molecule type" value="Genomic_DNA"/>
</dbReference>